<evidence type="ECO:0000256" key="5">
    <source>
        <dbReference type="ARBA" id="ARBA00023136"/>
    </source>
</evidence>
<keyword evidence="2" id="KW-0813">Transport</keyword>
<feature type="transmembrane region" description="Helical" evidence="6">
    <location>
        <begin position="390"/>
        <end position="412"/>
    </location>
</feature>
<comment type="subcellular location">
    <subcellularLocation>
        <location evidence="1">Membrane</location>
        <topology evidence="1">Multi-pass membrane protein</topology>
    </subcellularLocation>
</comment>
<evidence type="ECO:0000256" key="2">
    <source>
        <dbReference type="ARBA" id="ARBA00022448"/>
    </source>
</evidence>
<keyword evidence="5 6" id="KW-0472">Membrane</keyword>
<keyword evidence="8" id="KW-1185">Reference proteome</keyword>
<dbReference type="Proteomes" id="UP000193642">
    <property type="component" value="Unassembled WGS sequence"/>
</dbReference>
<dbReference type="GO" id="GO:0016020">
    <property type="term" value="C:membrane"/>
    <property type="evidence" value="ECO:0007669"/>
    <property type="project" value="UniProtKB-SubCell"/>
</dbReference>
<feature type="transmembrane region" description="Helical" evidence="6">
    <location>
        <begin position="182"/>
        <end position="202"/>
    </location>
</feature>
<evidence type="ECO:0000256" key="6">
    <source>
        <dbReference type="SAM" id="Phobius"/>
    </source>
</evidence>
<feature type="transmembrane region" description="Helical" evidence="6">
    <location>
        <begin position="148"/>
        <end position="170"/>
    </location>
</feature>
<reference evidence="7 8" key="1">
    <citation type="submission" date="2016-07" db="EMBL/GenBank/DDBJ databases">
        <title>Pervasive Adenine N6-methylation of Active Genes in Fungi.</title>
        <authorList>
            <consortium name="DOE Joint Genome Institute"/>
            <person name="Mondo S.J."/>
            <person name="Dannebaum R.O."/>
            <person name="Kuo R.C."/>
            <person name="Labutti K."/>
            <person name="Haridas S."/>
            <person name="Kuo A."/>
            <person name="Salamov A."/>
            <person name="Ahrendt S.R."/>
            <person name="Lipzen A."/>
            <person name="Sullivan W."/>
            <person name="Andreopoulos W.B."/>
            <person name="Clum A."/>
            <person name="Lindquist E."/>
            <person name="Daum C."/>
            <person name="Ramamoorthy G.K."/>
            <person name="Gryganskyi A."/>
            <person name="Culley D."/>
            <person name="Magnuson J.K."/>
            <person name="James T.Y."/>
            <person name="O'Malley M.A."/>
            <person name="Stajich J.E."/>
            <person name="Spatafora J.W."/>
            <person name="Visel A."/>
            <person name="Grigoriev I.V."/>
        </authorList>
    </citation>
    <scope>NUCLEOTIDE SEQUENCE [LARGE SCALE GENOMIC DNA]</scope>
    <source>
        <strain evidence="7 8">JEL800</strain>
    </source>
</reference>
<feature type="transmembrane region" description="Helical" evidence="6">
    <location>
        <begin position="366"/>
        <end position="384"/>
    </location>
</feature>
<feature type="transmembrane region" description="Helical" evidence="6">
    <location>
        <begin position="103"/>
        <end position="128"/>
    </location>
</feature>
<keyword evidence="3 6" id="KW-0812">Transmembrane</keyword>
<dbReference type="PIRSF" id="PIRSF006060">
    <property type="entry name" value="AA_transporter"/>
    <property type="match status" value="1"/>
</dbReference>
<feature type="transmembrane region" description="Helical" evidence="6">
    <location>
        <begin position="58"/>
        <end position="82"/>
    </location>
</feature>
<feature type="transmembrane region" description="Helical" evidence="6">
    <location>
        <begin position="312"/>
        <end position="334"/>
    </location>
</feature>
<evidence type="ECO:0000256" key="1">
    <source>
        <dbReference type="ARBA" id="ARBA00004141"/>
    </source>
</evidence>
<dbReference type="PANTHER" id="PTHR45649">
    <property type="entry name" value="AMINO-ACID PERMEASE BAT1"/>
    <property type="match status" value="1"/>
</dbReference>
<feature type="transmembrane region" description="Helical" evidence="6">
    <location>
        <begin position="262"/>
        <end position="284"/>
    </location>
</feature>
<evidence type="ECO:0000256" key="4">
    <source>
        <dbReference type="ARBA" id="ARBA00022989"/>
    </source>
</evidence>
<feature type="transmembrane region" description="Helical" evidence="6">
    <location>
        <begin position="424"/>
        <end position="448"/>
    </location>
</feature>
<protein>
    <submittedName>
        <fullName evidence="7">Amino acid transporter</fullName>
    </submittedName>
</protein>
<dbReference type="EMBL" id="MCGO01000008">
    <property type="protein sequence ID" value="ORY49868.1"/>
    <property type="molecule type" value="Genomic_DNA"/>
</dbReference>
<organism evidence="7 8">
    <name type="scientific">Rhizoclosmatium globosum</name>
    <dbReference type="NCBI Taxonomy" id="329046"/>
    <lineage>
        <taxon>Eukaryota</taxon>
        <taxon>Fungi</taxon>
        <taxon>Fungi incertae sedis</taxon>
        <taxon>Chytridiomycota</taxon>
        <taxon>Chytridiomycota incertae sedis</taxon>
        <taxon>Chytridiomycetes</taxon>
        <taxon>Chytridiales</taxon>
        <taxon>Chytriomycetaceae</taxon>
        <taxon>Rhizoclosmatium</taxon>
    </lineage>
</organism>
<evidence type="ECO:0000313" key="8">
    <source>
        <dbReference type="Proteomes" id="UP000193642"/>
    </source>
</evidence>
<evidence type="ECO:0000313" key="7">
    <source>
        <dbReference type="EMBL" id="ORY49868.1"/>
    </source>
</evidence>
<keyword evidence="4 6" id="KW-1133">Transmembrane helix</keyword>
<gene>
    <name evidence="7" type="ORF">BCR33DRAFT_676806</name>
</gene>
<comment type="caution">
    <text evidence="7">The sequence shown here is derived from an EMBL/GenBank/DDBJ whole genome shotgun (WGS) entry which is preliminary data.</text>
</comment>
<dbReference type="InterPro" id="IPR002293">
    <property type="entry name" value="AA/rel_permease1"/>
</dbReference>
<sequence>MENDDTARLEQLGYKQQLIRSLDAFANFGVAFTVMSVPTSVMPLIYQGLGAGGPQGMLISWPIISILSAFVGASMGEIVSSYPTSGGLYYWSASLAGPKWAPFASYMTGYFNFLGLAGITSGTAYAFGQFFVNCFIAQNSSVVVIGSWATKIITLVAAICGLVIAGYLATFGSKVINLIGKLCFATNVLGVAIIMLGVFFASDTKIPPSELMNSWSNLTGLPNGWAASISVLLACLTYTGYDSAAHLAEETANPAIQGPRSIVSAIATTFVTGYVALFFILASVDPSQFASIYEESSYGLTLIFVNSVGPNWAVVFNCILLVIGITSIFGLIVTHARMTFAFSRDGALPGSAYLHTLGGDQVPIRATWIIVLINSVILLPSLYSNTMFSAINSFGVVGTYLAYLVPILLRVIRSDKFPPGPFTLGRWGVPVGIVAILFLSFASVALVLPTVYTDPESFTLADNITLDHDAYISAYLTNFNWAPVVVVGVFLVSYVFWVVSAHKWFRGPPIDTQTIWAQDSLNEKEADSSIHSDNAIFKAEENVK</sequence>
<feature type="transmembrane region" description="Helical" evidence="6">
    <location>
        <begin position="481"/>
        <end position="499"/>
    </location>
</feature>
<dbReference type="Pfam" id="PF13520">
    <property type="entry name" value="AA_permease_2"/>
    <property type="match status" value="1"/>
</dbReference>
<proteinExistence type="predicted"/>
<evidence type="ECO:0000256" key="3">
    <source>
        <dbReference type="ARBA" id="ARBA00022692"/>
    </source>
</evidence>
<accession>A0A1Y2CS49</accession>
<dbReference type="Gene3D" id="1.20.1740.10">
    <property type="entry name" value="Amino acid/polyamine transporter I"/>
    <property type="match status" value="1"/>
</dbReference>
<feature type="transmembrane region" description="Helical" evidence="6">
    <location>
        <begin position="222"/>
        <end position="241"/>
    </location>
</feature>
<dbReference type="AlphaFoldDB" id="A0A1Y2CS49"/>
<dbReference type="OrthoDB" id="10054429at2759"/>
<feature type="transmembrane region" description="Helical" evidence="6">
    <location>
        <begin position="24"/>
        <end position="46"/>
    </location>
</feature>
<dbReference type="STRING" id="329046.A0A1Y2CS49"/>
<name>A0A1Y2CS49_9FUNG</name>
<dbReference type="PANTHER" id="PTHR45649:SF26">
    <property type="entry name" value="OS04G0435100 PROTEIN"/>
    <property type="match status" value="1"/>
</dbReference>
<dbReference type="GO" id="GO:0022857">
    <property type="term" value="F:transmembrane transporter activity"/>
    <property type="evidence" value="ECO:0007669"/>
    <property type="project" value="InterPro"/>
</dbReference>